<protein>
    <recommendedName>
        <fullName evidence="4">FRIGIDA-like protein</fullName>
    </recommendedName>
</protein>
<comment type="similarity">
    <text evidence="1 4">Belongs to the Frigida family.</text>
</comment>
<feature type="region of interest" description="Disordered" evidence="5">
    <location>
        <begin position="449"/>
        <end position="472"/>
    </location>
</feature>
<keyword evidence="7" id="KW-1185">Reference proteome</keyword>
<evidence type="ECO:0000256" key="2">
    <source>
        <dbReference type="ARBA" id="ARBA00022782"/>
    </source>
</evidence>
<dbReference type="GO" id="GO:0009908">
    <property type="term" value="P:flower development"/>
    <property type="evidence" value="ECO:0007669"/>
    <property type="project" value="UniProtKB-KW"/>
</dbReference>
<feature type="region of interest" description="Disordered" evidence="5">
    <location>
        <begin position="390"/>
        <end position="423"/>
    </location>
</feature>
<keyword evidence="2 4" id="KW-0221">Differentiation</keyword>
<evidence type="ECO:0000313" key="7">
    <source>
        <dbReference type="Proteomes" id="UP000734854"/>
    </source>
</evidence>
<dbReference type="GO" id="GO:0030154">
    <property type="term" value="P:cell differentiation"/>
    <property type="evidence" value="ECO:0007669"/>
    <property type="project" value="UniProtKB-KW"/>
</dbReference>
<accession>A0A8J5KM19</accession>
<sequence>MAAEALASDRIKRHIDDLETQHSLLASCILLWKSLSNRLDALHQTITGRSEALDADLQSLDPSTQQAVDSISQRDFSLCDRESAASAAIRELRDAILAEIEHPAARRPPDGETDLRGLLRWYARRMDSAGLWRFVASRRRTLGMLRKGVADAVDDSIDPPRLVIDAVEDFLVHPIEDGTDRNWVLGMLLRSLLGSEGTKAPNVAESIRERAVVVAELWKKKFGRKSEGGEGGETMGGSEAQTFLQIVAAFDLRPRFEEEFLMMLLMEHASRKEMAKLASAIGFREQLAVVIDKLINTNKEIEAIYFVHYSGLSNRFPPESLLKEYHQASRRKASSISKDGNNSPAALRESNNLEMTALRSIIKCVESCNLEAKFSTSELKRRLAKLEKAKADRKNPAVSKKFRSKRPVPISGTGTAPTFPAKKARTSNAPFASFSQNSAVASHIPPAHHAYGFPGQGGSDGRASASYATSGPSQIPPTAAQWYYMDDDIVGRVPYGGSAISYGGHDYPSVTLGQPSYPH</sequence>
<evidence type="ECO:0000313" key="6">
    <source>
        <dbReference type="EMBL" id="KAG6485166.1"/>
    </source>
</evidence>
<gene>
    <name evidence="6" type="ORF">ZIOFF_053696</name>
</gene>
<dbReference type="PANTHER" id="PTHR31791">
    <property type="entry name" value="FRIGIDA-LIKE PROTEIN 3-RELATED"/>
    <property type="match status" value="1"/>
</dbReference>
<name>A0A8J5KM19_ZINOF</name>
<dbReference type="Proteomes" id="UP000734854">
    <property type="component" value="Unassembled WGS sequence"/>
</dbReference>
<reference evidence="6 7" key="1">
    <citation type="submission" date="2020-08" db="EMBL/GenBank/DDBJ databases">
        <title>Plant Genome Project.</title>
        <authorList>
            <person name="Zhang R.-G."/>
        </authorList>
    </citation>
    <scope>NUCLEOTIDE SEQUENCE [LARGE SCALE GENOMIC DNA]</scope>
    <source>
        <tissue evidence="6">Rhizome</tissue>
    </source>
</reference>
<dbReference type="InterPro" id="IPR012474">
    <property type="entry name" value="Frigida"/>
</dbReference>
<comment type="caution">
    <text evidence="6">The sequence shown here is derived from an EMBL/GenBank/DDBJ whole genome shotgun (WGS) entry which is preliminary data.</text>
</comment>
<keyword evidence="4" id="KW-0217">Developmental protein</keyword>
<dbReference type="OrthoDB" id="1917867at2759"/>
<evidence type="ECO:0000256" key="3">
    <source>
        <dbReference type="ARBA" id="ARBA00023089"/>
    </source>
</evidence>
<dbReference type="EMBL" id="JACMSC010000015">
    <property type="protein sequence ID" value="KAG6485166.1"/>
    <property type="molecule type" value="Genomic_DNA"/>
</dbReference>
<dbReference type="Pfam" id="PF07899">
    <property type="entry name" value="Frigida"/>
    <property type="match status" value="1"/>
</dbReference>
<dbReference type="AlphaFoldDB" id="A0A8J5KM19"/>
<evidence type="ECO:0000256" key="5">
    <source>
        <dbReference type="SAM" id="MobiDB-lite"/>
    </source>
</evidence>
<evidence type="ECO:0000256" key="4">
    <source>
        <dbReference type="RuleBase" id="RU364012"/>
    </source>
</evidence>
<proteinExistence type="inferred from homology"/>
<keyword evidence="3 4" id="KW-0287">Flowering</keyword>
<dbReference type="PANTHER" id="PTHR31791:SF10">
    <property type="entry name" value="FRIGIDA-LIKE PROTEIN"/>
    <property type="match status" value="1"/>
</dbReference>
<organism evidence="6 7">
    <name type="scientific">Zingiber officinale</name>
    <name type="common">Ginger</name>
    <name type="synonym">Amomum zingiber</name>
    <dbReference type="NCBI Taxonomy" id="94328"/>
    <lineage>
        <taxon>Eukaryota</taxon>
        <taxon>Viridiplantae</taxon>
        <taxon>Streptophyta</taxon>
        <taxon>Embryophyta</taxon>
        <taxon>Tracheophyta</taxon>
        <taxon>Spermatophyta</taxon>
        <taxon>Magnoliopsida</taxon>
        <taxon>Liliopsida</taxon>
        <taxon>Zingiberales</taxon>
        <taxon>Zingiberaceae</taxon>
        <taxon>Zingiber</taxon>
    </lineage>
</organism>
<evidence type="ECO:0000256" key="1">
    <source>
        <dbReference type="ARBA" id="ARBA00008956"/>
    </source>
</evidence>